<evidence type="ECO:0000259" key="1">
    <source>
        <dbReference type="Pfam" id="PF07883"/>
    </source>
</evidence>
<dbReference type="SUPFAM" id="SSF51182">
    <property type="entry name" value="RmlC-like cupins"/>
    <property type="match status" value="1"/>
</dbReference>
<dbReference type="EMBL" id="BAABHJ010000005">
    <property type="protein sequence ID" value="GAA4606666.1"/>
    <property type="molecule type" value="Genomic_DNA"/>
</dbReference>
<evidence type="ECO:0000313" key="3">
    <source>
        <dbReference type="Proteomes" id="UP001500212"/>
    </source>
</evidence>
<dbReference type="InterPro" id="IPR011051">
    <property type="entry name" value="RmlC_Cupin_sf"/>
</dbReference>
<sequence length="289" mass="31638">MSEDRFILLDAGASRPTSIPLPPGTTAKAGAADTDGRFTLVENHDGDALPHVHTFDEIVYVLDGELGVEFDGATHRLTEGMCAFLPRGVTHAVRRLSDAPTHALQLCTPGGWDGHHEDVAPYGTRYGVDGEITENGDKSRFYVLAKGEARPGRLRVPPAFSSKVRSTDTEDRLSLLEMVVAQEIPRHVHHKADESIYVLDGELLVEFADRVHPVTPGQFVLLPHGVRHALRPGSTPPPRVLQISSPGGWECFVEDLIEARSRITTGGRFDARKLNPIAAKYDITYEEPS</sequence>
<dbReference type="Proteomes" id="UP001500212">
    <property type="component" value="Unassembled WGS sequence"/>
</dbReference>
<dbReference type="Gene3D" id="2.60.120.10">
    <property type="entry name" value="Jelly Rolls"/>
    <property type="match status" value="2"/>
</dbReference>
<dbReference type="PANTHER" id="PTHR36440">
    <property type="entry name" value="PUTATIVE (AFU_ORTHOLOGUE AFUA_8G07350)-RELATED"/>
    <property type="match status" value="1"/>
</dbReference>
<accession>A0ABP8THG1</accession>
<name>A0ABP8THG1_9ACTN</name>
<proteinExistence type="predicted"/>
<comment type="caution">
    <text evidence="2">The sequence shown here is derived from an EMBL/GenBank/DDBJ whole genome shotgun (WGS) entry which is preliminary data.</text>
</comment>
<dbReference type="InterPro" id="IPR013096">
    <property type="entry name" value="Cupin_2"/>
</dbReference>
<dbReference type="InterPro" id="IPR053146">
    <property type="entry name" value="QDO-like"/>
</dbReference>
<gene>
    <name evidence="2" type="ORF">GCM10023195_24360</name>
</gene>
<feature type="domain" description="Cupin type-2" evidence="1">
    <location>
        <begin position="45"/>
        <end position="104"/>
    </location>
</feature>
<reference evidence="3" key="1">
    <citation type="journal article" date="2019" name="Int. J. Syst. Evol. Microbiol.">
        <title>The Global Catalogue of Microorganisms (GCM) 10K type strain sequencing project: providing services to taxonomists for standard genome sequencing and annotation.</title>
        <authorList>
            <consortium name="The Broad Institute Genomics Platform"/>
            <consortium name="The Broad Institute Genome Sequencing Center for Infectious Disease"/>
            <person name="Wu L."/>
            <person name="Ma J."/>
        </authorList>
    </citation>
    <scope>NUCLEOTIDE SEQUENCE [LARGE SCALE GENOMIC DNA]</scope>
    <source>
        <strain evidence="3">JCM 17938</strain>
    </source>
</reference>
<evidence type="ECO:0000313" key="2">
    <source>
        <dbReference type="EMBL" id="GAA4606666.1"/>
    </source>
</evidence>
<organism evidence="2 3">
    <name type="scientific">Actinoallomurus liliacearum</name>
    <dbReference type="NCBI Taxonomy" id="1080073"/>
    <lineage>
        <taxon>Bacteria</taxon>
        <taxon>Bacillati</taxon>
        <taxon>Actinomycetota</taxon>
        <taxon>Actinomycetes</taxon>
        <taxon>Streptosporangiales</taxon>
        <taxon>Thermomonosporaceae</taxon>
        <taxon>Actinoallomurus</taxon>
    </lineage>
</organism>
<keyword evidence="3" id="KW-1185">Reference proteome</keyword>
<protein>
    <recommendedName>
        <fullName evidence="1">Cupin type-2 domain-containing protein</fullName>
    </recommendedName>
</protein>
<dbReference type="Pfam" id="PF07883">
    <property type="entry name" value="Cupin_2"/>
    <property type="match status" value="2"/>
</dbReference>
<dbReference type="RefSeq" id="WP_345353011.1">
    <property type="nucleotide sequence ID" value="NZ_BAABHJ010000005.1"/>
</dbReference>
<feature type="domain" description="Cupin type-2" evidence="1">
    <location>
        <begin position="178"/>
        <end position="231"/>
    </location>
</feature>
<dbReference type="InterPro" id="IPR014710">
    <property type="entry name" value="RmlC-like_jellyroll"/>
</dbReference>
<dbReference type="PANTHER" id="PTHR36440:SF1">
    <property type="entry name" value="PUTATIVE (AFU_ORTHOLOGUE AFUA_8G07350)-RELATED"/>
    <property type="match status" value="1"/>
</dbReference>